<dbReference type="Proteomes" id="UP000004619">
    <property type="component" value="Unassembled WGS sequence"/>
</dbReference>
<evidence type="ECO:0000313" key="1">
    <source>
        <dbReference type="EMBL" id="EEU97170.1"/>
    </source>
</evidence>
<protein>
    <submittedName>
        <fullName evidence="1">Uncharacterized protein</fullName>
    </submittedName>
</protein>
<dbReference type="AlphaFoldDB" id="C7H4I8"/>
<dbReference type="EMBL" id="ACOP02000028">
    <property type="protein sequence ID" value="EEU97170.1"/>
    <property type="molecule type" value="Genomic_DNA"/>
</dbReference>
<dbReference type="PATRIC" id="fig|411483.3.peg.788"/>
<organism evidence="1 2">
    <name type="scientific">Faecalibacterium duncaniae (strain DSM 17677 / JCM 31915 / A2-165)</name>
    <name type="common">Faecalibacterium prausnitzii</name>
    <dbReference type="NCBI Taxonomy" id="411483"/>
    <lineage>
        <taxon>Bacteria</taxon>
        <taxon>Bacillati</taxon>
        <taxon>Bacillota</taxon>
        <taxon>Clostridia</taxon>
        <taxon>Eubacteriales</taxon>
        <taxon>Oscillospiraceae</taxon>
        <taxon>Faecalibacterium</taxon>
    </lineage>
</organism>
<name>C7H4I8_FAED2</name>
<dbReference type="STRING" id="411483.FAEPRAA2165_01203"/>
<reference evidence="1" key="1">
    <citation type="submission" date="2009-08" db="EMBL/GenBank/DDBJ databases">
        <authorList>
            <person name="Weinstock G."/>
            <person name="Sodergren E."/>
            <person name="Clifton S."/>
            <person name="Fulton L."/>
            <person name="Fulton B."/>
            <person name="Courtney L."/>
            <person name="Fronick C."/>
            <person name="Harrison M."/>
            <person name="Strong C."/>
            <person name="Farmer C."/>
            <person name="Delahaunty K."/>
            <person name="Markovic C."/>
            <person name="Hall O."/>
            <person name="Minx P."/>
            <person name="Tomlinson C."/>
            <person name="Mitreva M."/>
            <person name="Nelson J."/>
            <person name="Hou S."/>
            <person name="Wollam A."/>
            <person name="Pepin K.H."/>
            <person name="Johnson M."/>
            <person name="Bhonagiri V."/>
            <person name="Nash W.E."/>
            <person name="Warren W."/>
            <person name="Chinwalla A."/>
            <person name="Mardis E.R."/>
            <person name="Wilson R.K."/>
        </authorList>
    </citation>
    <scope>NUCLEOTIDE SEQUENCE [LARGE SCALE GENOMIC DNA]</scope>
    <source>
        <strain evidence="1">A2-165</strain>
    </source>
</reference>
<sequence length="105" mass="11132">MNHTFSAPVTAAQRQRDTLLGALVGLARSTVNESKTEDTDRILAAGLRLAADPKAAESALLRLTDIVEAEKHRVLPTALPVPCPAETPAIMTLPVCGAHPQKFVP</sequence>
<proteinExistence type="predicted"/>
<evidence type="ECO:0000313" key="2">
    <source>
        <dbReference type="Proteomes" id="UP000004619"/>
    </source>
</evidence>
<keyword evidence="2" id="KW-1185">Reference proteome</keyword>
<gene>
    <name evidence="1" type="ORF">FAEPRAA2165_01203</name>
</gene>
<dbReference type="HOGENOM" id="CLU_2232560_0_0_9"/>
<comment type="caution">
    <text evidence="1">The sequence shown here is derived from an EMBL/GenBank/DDBJ whole genome shotgun (WGS) entry which is preliminary data.</text>
</comment>
<accession>C7H4I8</accession>
<dbReference type="RefSeq" id="WP_005931746.1">
    <property type="nucleotide sequence ID" value="NZ_GG697150.2"/>
</dbReference>